<keyword evidence="3 10" id="KW-0963">Cytoplasm</keyword>
<comment type="subcellular location">
    <subcellularLocation>
        <location evidence="1">Cytoplasm</location>
    </subcellularLocation>
</comment>
<comment type="domain">
    <text evidence="10">The VLRF1 domain mediates binding to the 60S ribosomal subunit.</text>
</comment>
<reference evidence="13" key="1">
    <citation type="submission" date="2015-04" db="EMBL/GenBank/DDBJ databases">
        <title>The genome sequence of the plant pathogenic Rhizarian Plasmodiophora brassicae reveals insights in its biotrophic life cycle and the origin of chitin synthesis.</title>
        <authorList>
            <person name="Schwelm A."/>
            <person name="Fogelqvist J."/>
            <person name="Knaust A."/>
            <person name="Julke S."/>
            <person name="Lilja T."/>
            <person name="Dhandapani V."/>
            <person name="Bonilla-Rosso G."/>
            <person name="Karlsson M."/>
            <person name="Shevchenko A."/>
            <person name="Choi S.R."/>
            <person name="Kim H.G."/>
            <person name="Park J.Y."/>
            <person name="Lim Y.P."/>
            <person name="Ludwig-Muller J."/>
            <person name="Dixelius C."/>
        </authorList>
    </citation>
    <scope>NUCLEOTIDE SEQUENCE</scope>
    <source>
        <tissue evidence="13">Potato root galls</tissue>
    </source>
</reference>
<dbReference type="AlphaFoldDB" id="A0A0H5QF91"/>
<comment type="similarity">
    <text evidence="2 10">Belongs to the ANKZF1/VMS1 family.</text>
</comment>
<keyword evidence="6 10" id="KW-0255">Endonuclease</keyword>
<dbReference type="PROSITE" id="PS52044">
    <property type="entry name" value="VLRF1"/>
    <property type="match status" value="1"/>
</dbReference>
<keyword evidence="8" id="KW-0040">ANK repeat</keyword>
<protein>
    <recommendedName>
        <fullName evidence="12">VLRF1 domain-containing protein</fullName>
    </recommendedName>
</protein>
<name>A0A0H5QF91_9EUKA</name>
<dbReference type="EMBL" id="HACM01000266">
    <property type="protein sequence ID" value="CRZ00708.1"/>
    <property type="molecule type" value="Transcribed_RNA"/>
</dbReference>
<dbReference type="InterPro" id="IPR047139">
    <property type="entry name" value="ANKZ1/VMS1"/>
</dbReference>
<dbReference type="PANTHER" id="PTHR16036:SF2">
    <property type="entry name" value="TRNA ENDONUCLEASE ANKZF1"/>
    <property type="match status" value="1"/>
</dbReference>
<dbReference type="PANTHER" id="PTHR16036">
    <property type="entry name" value="ANKYRIN REPEAT AND ZINC FINGER DOMAIN-CONTAINING PROTEIN 1"/>
    <property type="match status" value="1"/>
</dbReference>
<dbReference type="GO" id="GO:0036503">
    <property type="term" value="P:ERAD pathway"/>
    <property type="evidence" value="ECO:0007669"/>
    <property type="project" value="TreeGrafter"/>
</dbReference>
<evidence type="ECO:0000256" key="10">
    <source>
        <dbReference type="PROSITE-ProRule" id="PRU01389"/>
    </source>
</evidence>
<dbReference type="Pfam" id="PF18826">
    <property type="entry name" value="bVLRF1"/>
    <property type="match status" value="1"/>
</dbReference>
<dbReference type="InterPro" id="IPR041175">
    <property type="entry name" value="VLRF1/Vms1"/>
</dbReference>
<evidence type="ECO:0000256" key="5">
    <source>
        <dbReference type="ARBA" id="ARBA00022737"/>
    </source>
</evidence>
<keyword evidence="5" id="KW-0677">Repeat</keyword>
<evidence type="ECO:0000259" key="12">
    <source>
        <dbReference type="PROSITE" id="PS52044"/>
    </source>
</evidence>
<feature type="non-terminal residue" evidence="13">
    <location>
        <position position="1"/>
    </location>
</feature>
<feature type="compositionally biased region" description="Low complexity" evidence="11">
    <location>
        <begin position="254"/>
        <end position="264"/>
    </location>
</feature>
<accession>A0A0H5QF91</accession>
<keyword evidence="7 10" id="KW-0378">Hydrolase</keyword>
<feature type="domain" description="VLRF1" evidence="12">
    <location>
        <begin position="208"/>
        <end position="350"/>
    </location>
</feature>
<evidence type="ECO:0000256" key="7">
    <source>
        <dbReference type="ARBA" id="ARBA00022801"/>
    </source>
</evidence>
<evidence type="ECO:0000256" key="1">
    <source>
        <dbReference type="ARBA" id="ARBA00004496"/>
    </source>
</evidence>
<dbReference type="GO" id="GO:0016787">
    <property type="term" value="F:hydrolase activity"/>
    <property type="evidence" value="ECO:0007669"/>
    <property type="project" value="UniProtKB-KW"/>
</dbReference>
<dbReference type="GO" id="GO:0005737">
    <property type="term" value="C:cytoplasm"/>
    <property type="evidence" value="ECO:0007669"/>
    <property type="project" value="UniProtKB-SubCell"/>
</dbReference>
<feature type="active site" evidence="10">
    <location>
        <position position="251"/>
    </location>
</feature>
<evidence type="ECO:0000256" key="2">
    <source>
        <dbReference type="ARBA" id="ARBA00009262"/>
    </source>
</evidence>
<evidence type="ECO:0000256" key="9">
    <source>
        <dbReference type="ARBA" id="ARBA00023054"/>
    </source>
</evidence>
<evidence type="ECO:0000256" key="6">
    <source>
        <dbReference type="ARBA" id="ARBA00022759"/>
    </source>
</evidence>
<evidence type="ECO:0000256" key="8">
    <source>
        <dbReference type="ARBA" id="ARBA00023043"/>
    </source>
</evidence>
<dbReference type="GO" id="GO:0004519">
    <property type="term" value="F:endonuclease activity"/>
    <property type="evidence" value="ECO:0007669"/>
    <property type="project" value="UniProtKB-KW"/>
</dbReference>
<evidence type="ECO:0000256" key="3">
    <source>
        <dbReference type="ARBA" id="ARBA00022490"/>
    </source>
</evidence>
<evidence type="ECO:0000256" key="4">
    <source>
        <dbReference type="ARBA" id="ARBA00022722"/>
    </source>
</evidence>
<organism evidence="13">
    <name type="scientific">Spongospora subterranea</name>
    <dbReference type="NCBI Taxonomy" id="70186"/>
    <lineage>
        <taxon>Eukaryota</taxon>
        <taxon>Sar</taxon>
        <taxon>Rhizaria</taxon>
        <taxon>Endomyxa</taxon>
        <taxon>Phytomyxea</taxon>
        <taxon>Plasmodiophorida</taxon>
        <taxon>Plasmodiophoridae</taxon>
        <taxon>Spongospora</taxon>
    </lineage>
</organism>
<keyword evidence="4 10" id="KW-0540">Nuclease</keyword>
<keyword evidence="9" id="KW-0175">Coiled coil</keyword>
<evidence type="ECO:0000313" key="13">
    <source>
        <dbReference type="EMBL" id="CRZ00708.1"/>
    </source>
</evidence>
<proteinExistence type="inferred from homology"/>
<sequence>WRGRVANGDTRVIATGIMSIPIRITVKLVDESRPLTGFSFVVNRHFDAGHDENSLSELLARIRLKFDLQPYQEIALLDDQDNKVEQVEQLRDRHQLTLSILNSPDNDGGSSCSDDSNSLSDEDDESFIVENRFCIFPNLIKTDKGRYLCQQALNEIRLVGSTLITNNVFNPLTVTFISDNLNYGVRMRSIIVPNNLNTDSHFAIDDIVNRIWAIILCHGGFVAAAVIKNGVVVAHKTLHRYVQRKSQGKRQSNHDNSGSSSGHSTVGSQIRRKQEKALQDGLRMLMESWRDHLKQADLIFVHAPGRNRSNVFYEGGPISGDDSRLRPVAMNTGRATLREALRIVRALATLEISSNT</sequence>
<feature type="region of interest" description="Disordered" evidence="11">
    <location>
        <begin position="242"/>
        <end position="273"/>
    </location>
</feature>
<feature type="region of interest" description="Disordered" evidence="11">
    <location>
        <begin position="101"/>
        <end position="121"/>
    </location>
</feature>
<evidence type="ECO:0000256" key="11">
    <source>
        <dbReference type="SAM" id="MobiDB-lite"/>
    </source>
</evidence>
<feature type="compositionally biased region" description="Low complexity" evidence="11">
    <location>
        <begin position="105"/>
        <end position="119"/>
    </location>
</feature>